<name>A0A2I1HHC4_9GLOM</name>
<accession>A0A2I1HHC4</accession>
<proteinExistence type="predicted"/>
<dbReference type="Proteomes" id="UP000234323">
    <property type="component" value="Unassembled WGS sequence"/>
</dbReference>
<evidence type="ECO:0000313" key="2">
    <source>
        <dbReference type="EMBL" id="PKY58281.1"/>
    </source>
</evidence>
<dbReference type="VEuPathDB" id="FungiDB:RhiirA1_395218"/>
<dbReference type="AlphaFoldDB" id="A0A2I1HHC4"/>
<feature type="chain" id="PRO_5014162719" evidence="1">
    <location>
        <begin position="29"/>
        <end position="129"/>
    </location>
</feature>
<protein>
    <submittedName>
        <fullName evidence="2">Uncharacterized protein</fullName>
    </submittedName>
</protein>
<sequence>MKSSFSFTMIIVAIILIQVLTPFTEVYADHTVWIHNKVTAGTWTNTAAVLENKKGNFDWHGDSGAINIEGEWAHVGYNLRVPDNVQSYWLAFRVGASTEEDKWRGPFNNDGDKCWHFHGTLDSWDVFEC</sequence>
<keyword evidence="1" id="KW-0732">Signal</keyword>
<evidence type="ECO:0000313" key="3">
    <source>
        <dbReference type="Proteomes" id="UP000234323"/>
    </source>
</evidence>
<keyword evidence="3" id="KW-1185">Reference proteome</keyword>
<dbReference type="VEuPathDB" id="FungiDB:FUN_003141"/>
<comment type="caution">
    <text evidence="2">The sequence shown here is derived from an EMBL/GenBank/DDBJ whole genome shotgun (WGS) entry which is preliminary data.</text>
</comment>
<gene>
    <name evidence="2" type="ORF">RhiirA4_480060</name>
</gene>
<evidence type="ECO:0000256" key="1">
    <source>
        <dbReference type="SAM" id="SignalP"/>
    </source>
</evidence>
<organism evidence="2 3">
    <name type="scientific">Rhizophagus irregularis</name>
    <dbReference type="NCBI Taxonomy" id="588596"/>
    <lineage>
        <taxon>Eukaryota</taxon>
        <taxon>Fungi</taxon>
        <taxon>Fungi incertae sedis</taxon>
        <taxon>Mucoromycota</taxon>
        <taxon>Glomeromycotina</taxon>
        <taxon>Glomeromycetes</taxon>
        <taxon>Glomerales</taxon>
        <taxon>Glomeraceae</taxon>
        <taxon>Rhizophagus</taxon>
    </lineage>
</organism>
<dbReference type="EMBL" id="LLXI01002934">
    <property type="protein sequence ID" value="PKY58281.1"/>
    <property type="molecule type" value="Genomic_DNA"/>
</dbReference>
<reference evidence="2 3" key="1">
    <citation type="submission" date="2015-10" db="EMBL/GenBank/DDBJ databases">
        <title>Genome analyses suggest a sexual origin of heterokaryosis in a supposedly ancient asexual fungus.</title>
        <authorList>
            <person name="Ropars J."/>
            <person name="Sedzielewska K."/>
            <person name="Noel J."/>
            <person name="Charron P."/>
            <person name="Farinelli L."/>
            <person name="Marton T."/>
            <person name="Kruger M."/>
            <person name="Pelin A."/>
            <person name="Brachmann A."/>
            <person name="Corradi N."/>
        </authorList>
    </citation>
    <scope>NUCLEOTIDE SEQUENCE [LARGE SCALE GENOMIC DNA]</scope>
    <source>
        <strain evidence="2 3">A4</strain>
    </source>
</reference>
<feature type="signal peptide" evidence="1">
    <location>
        <begin position="1"/>
        <end position="28"/>
    </location>
</feature>